<feature type="transmembrane region" description="Helical" evidence="9">
    <location>
        <begin position="381"/>
        <end position="400"/>
    </location>
</feature>
<comment type="subcellular location">
    <subcellularLocation>
        <location evidence="1">Cell membrane</location>
        <topology evidence="1">Multi-pass membrane protein</topology>
    </subcellularLocation>
</comment>
<dbReference type="GO" id="GO:0008324">
    <property type="term" value="F:monoatomic cation transmembrane transporter activity"/>
    <property type="evidence" value="ECO:0007669"/>
    <property type="project" value="InterPro"/>
</dbReference>
<evidence type="ECO:0000256" key="8">
    <source>
        <dbReference type="SAM" id="MobiDB-lite"/>
    </source>
</evidence>
<proteinExistence type="predicted"/>
<evidence type="ECO:0000256" key="6">
    <source>
        <dbReference type="ARBA" id="ARBA00023065"/>
    </source>
</evidence>
<evidence type="ECO:0000256" key="7">
    <source>
        <dbReference type="ARBA" id="ARBA00023136"/>
    </source>
</evidence>
<evidence type="ECO:0000313" key="10">
    <source>
        <dbReference type="EMBL" id="AKJ08372.1"/>
    </source>
</evidence>
<feature type="transmembrane region" description="Helical" evidence="9">
    <location>
        <begin position="152"/>
        <end position="172"/>
    </location>
</feature>
<dbReference type="KEGG" id="age:AA314_09998"/>
<feature type="transmembrane region" description="Helical" evidence="9">
    <location>
        <begin position="335"/>
        <end position="360"/>
    </location>
</feature>
<dbReference type="Proteomes" id="UP000035579">
    <property type="component" value="Chromosome"/>
</dbReference>
<gene>
    <name evidence="10" type="ORF">AA314_09998</name>
</gene>
<evidence type="ECO:0000313" key="11">
    <source>
        <dbReference type="Proteomes" id="UP000035579"/>
    </source>
</evidence>
<feature type="region of interest" description="Disordered" evidence="8">
    <location>
        <begin position="1"/>
        <end position="29"/>
    </location>
</feature>
<dbReference type="RefSeq" id="WP_156349942.1">
    <property type="nucleotide sequence ID" value="NZ_CP011509.1"/>
</dbReference>
<dbReference type="InterPro" id="IPR003445">
    <property type="entry name" value="Cat_transpt"/>
</dbReference>
<feature type="transmembrane region" description="Helical" evidence="9">
    <location>
        <begin position="35"/>
        <end position="52"/>
    </location>
</feature>
<dbReference type="Pfam" id="PF02386">
    <property type="entry name" value="TrkH"/>
    <property type="match status" value="1"/>
</dbReference>
<accession>A0AAC8TJK3</accession>
<feature type="transmembrane region" description="Helical" evidence="9">
    <location>
        <begin position="215"/>
        <end position="239"/>
    </location>
</feature>
<feature type="compositionally biased region" description="Pro residues" evidence="8">
    <location>
        <begin position="13"/>
        <end position="23"/>
    </location>
</feature>
<dbReference type="GO" id="GO:0005886">
    <property type="term" value="C:plasma membrane"/>
    <property type="evidence" value="ECO:0007669"/>
    <property type="project" value="UniProtKB-SubCell"/>
</dbReference>
<keyword evidence="4 9" id="KW-0812">Transmembrane</keyword>
<feature type="transmembrane region" description="Helical" evidence="9">
    <location>
        <begin position="64"/>
        <end position="82"/>
    </location>
</feature>
<keyword evidence="7 9" id="KW-0472">Membrane</keyword>
<feature type="transmembrane region" description="Helical" evidence="9">
    <location>
        <begin position="554"/>
        <end position="579"/>
    </location>
</feature>
<evidence type="ECO:0000256" key="9">
    <source>
        <dbReference type="SAM" id="Phobius"/>
    </source>
</evidence>
<evidence type="ECO:0000256" key="1">
    <source>
        <dbReference type="ARBA" id="ARBA00004651"/>
    </source>
</evidence>
<organism evidence="10 11">
    <name type="scientific">Archangium gephyra</name>
    <dbReference type="NCBI Taxonomy" id="48"/>
    <lineage>
        <taxon>Bacteria</taxon>
        <taxon>Pseudomonadati</taxon>
        <taxon>Myxococcota</taxon>
        <taxon>Myxococcia</taxon>
        <taxon>Myxococcales</taxon>
        <taxon>Cystobacterineae</taxon>
        <taxon>Archangiaceae</taxon>
        <taxon>Archangium</taxon>
    </lineage>
</organism>
<dbReference type="AlphaFoldDB" id="A0AAC8TJK3"/>
<dbReference type="PANTHER" id="PTHR32024">
    <property type="entry name" value="TRK SYSTEM POTASSIUM UPTAKE PROTEIN TRKG-RELATED"/>
    <property type="match status" value="1"/>
</dbReference>
<reference evidence="10 11" key="1">
    <citation type="submission" date="2015-05" db="EMBL/GenBank/DDBJ databases">
        <title>Genome assembly of Archangium gephyra DSM 2261.</title>
        <authorList>
            <person name="Sharma G."/>
            <person name="Subramanian S."/>
        </authorList>
    </citation>
    <scope>NUCLEOTIDE SEQUENCE [LARGE SCALE GENOMIC DNA]</scope>
    <source>
        <strain evidence="10 11">DSM 2261</strain>
    </source>
</reference>
<dbReference type="GO" id="GO:0030001">
    <property type="term" value="P:metal ion transport"/>
    <property type="evidence" value="ECO:0007669"/>
    <property type="project" value="UniProtKB-ARBA"/>
</dbReference>
<evidence type="ECO:0000256" key="3">
    <source>
        <dbReference type="ARBA" id="ARBA00022475"/>
    </source>
</evidence>
<dbReference type="PANTHER" id="PTHR32024:SF1">
    <property type="entry name" value="KTR SYSTEM POTASSIUM UPTAKE PROTEIN B"/>
    <property type="match status" value="1"/>
</dbReference>
<feature type="transmembrane region" description="Helical" evidence="9">
    <location>
        <begin position="442"/>
        <end position="475"/>
    </location>
</feature>
<evidence type="ECO:0000256" key="4">
    <source>
        <dbReference type="ARBA" id="ARBA00022692"/>
    </source>
</evidence>
<evidence type="ECO:0000256" key="5">
    <source>
        <dbReference type="ARBA" id="ARBA00022989"/>
    </source>
</evidence>
<feature type="transmembrane region" description="Helical" evidence="9">
    <location>
        <begin position="496"/>
        <end position="521"/>
    </location>
</feature>
<evidence type="ECO:0000256" key="2">
    <source>
        <dbReference type="ARBA" id="ARBA00022448"/>
    </source>
</evidence>
<feature type="transmembrane region" description="Helical" evidence="9">
    <location>
        <begin position="266"/>
        <end position="292"/>
    </location>
</feature>
<keyword evidence="5 9" id="KW-1133">Transmembrane helix</keyword>
<name>A0AAC8TJK3_9BACT</name>
<feature type="compositionally biased region" description="Low complexity" evidence="8">
    <location>
        <begin position="1"/>
        <end position="12"/>
    </location>
</feature>
<protein>
    <submittedName>
        <fullName evidence="10">Potassium uptake protein, integral membrane component, KtrB</fullName>
    </submittedName>
</protein>
<keyword evidence="3" id="KW-1003">Cell membrane</keyword>
<sequence length="596" mass="63945">MNSPSPRAAPDLLPEPPPPPPPFEEPRRRRPRVDWPRRLSLVSVVALVAFEFTVRGREAPWREAVAVFLAGAVVATFAGELLRDGWAFRLRLWRHRWPDVLFALPAVLSLGAGGPRGAATLLSLRLLARELIDLVAWRPARPFLQALLRRPLPLLCLSFLLTIAGGTLALMFPAATRDGQGAPFLVALFTSTSASCVTGLSVVDPGSYFSAFGHWVILGLIQVGGLGIMTLTTTLALAFRSQLSARTRGAMQEILEEETVQGFQGLLYSMSLITVTLEVLGALALYPSLGLAPDGRVLSTSERAFSALFHSVSAFCNAGFGLYPDNFVRFAGNPGVNLTVMALITLGGLGFPVVTSLLDWELWRERGPRRGWRFLPVHTRVVLLTSAALAVGGALAWLVLEWNHSLAGLPWGERLWASFFQSVSLRTAGFNSVDLTKLGTPMLLLSLVLMFIGGSPGGTAGGVKTTTVAVLAFTFRALLRNRSEVDILGRSVPPATVYRACAVALISFGLLFTLAFLLFAAEPHLPFRDVLFEAVSAFGTVGVTTGVTPQLSSAGRLVVCALMFVGRLGPFTLALAVGLSKARASYSYPSTKIVVG</sequence>
<feature type="transmembrane region" description="Helical" evidence="9">
    <location>
        <begin position="304"/>
        <end position="323"/>
    </location>
</feature>
<keyword evidence="6" id="KW-0406">Ion transport</keyword>
<keyword evidence="2" id="KW-0813">Transport</keyword>
<feature type="transmembrane region" description="Helical" evidence="9">
    <location>
        <begin position="184"/>
        <end position="203"/>
    </location>
</feature>
<dbReference type="EMBL" id="CP011509">
    <property type="protein sequence ID" value="AKJ08372.1"/>
    <property type="molecule type" value="Genomic_DNA"/>
</dbReference>